<accession>D8S801</accession>
<dbReference type="Gramene" id="EFJ19437">
    <property type="protein sequence ID" value="EFJ19437"/>
    <property type="gene ID" value="SELMODRAFT_419146"/>
</dbReference>
<keyword evidence="12" id="KW-1185">Reference proteome</keyword>
<name>D8S801_SELML</name>
<comment type="subcellular location">
    <subcellularLocation>
        <location evidence="2">Chromosome</location>
    </subcellularLocation>
    <subcellularLocation>
        <location evidence="1">Nucleus</location>
    </subcellularLocation>
</comment>
<sequence length="175" mass="20363">MVREPLLLLPIRNLNLRHYVNAARTSHILIRSTLVVVELKNDGSDAYKPNLYSKTIVKKFLQNKQDLCDMINHLSIDAENRYVIMSQDISQDFLSPGSEKEKFKFYFKATLLEKVLKLLDMNVKTIQVCRDCLQKDKKSSNVLEQDLVKIEEKLLYAKQVDELAKEVHTLQKRLA</sequence>
<reference evidence="11 12" key="1">
    <citation type="journal article" date="2011" name="Science">
        <title>The Selaginella genome identifies genetic changes associated with the evolution of vascular plants.</title>
        <authorList>
            <person name="Banks J.A."/>
            <person name="Nishiyama T."/>
            <person name="Hasebe M."/>
            <person name="Bowman J.L."/>
            <person name="Gribskov M."/>
            <person name="dePamphilis C."/>
            <person name="Albert V.A."/>
            <person name="Aono N."/>
            <person name="Aoyama T."/>
            <person name="Ambrose B.A."/>
            <person name="Ashton N.W."/>
            <person name="Axtell M.J."/>
            <person name="Barker E."/>
            <person name="Barker M.S."/>
            <person name="Bennetzen J.L."/>
            <person name="Bonawitz N.D."/>
            <person name="Chapple C."/>
            <person name="Cheng C."/>
            <person name="Correa L.G."/>
            <person name="Dacre M."/>
            <person name="DeBarry J."/>
            <person name="Dreyer I."/>
            <person name="Elias M."/>
            <person name="Engstrom E.M."/>
            <person name="Estelle M."/>
            <person name="Feng L."/>
            <person name="Finet C."/>
            <person name="Floyd S.K."/>
            <person name="Frommer W.B."/>
            <person name="Fujita T."/>
            <person name="Gramzow L."/>
            <person name="Gutensohn M."/>
            <person name="Harholt J."/>
            <person name="Hattori M."/>
            <person name="Heyl A."/>
            <person name="Hirai T."/>
            <person name="Hiwatashi Y."/>
            <person name="Ishikawa M."/>
            <person name="Iwata M."/>
            <person name="Karol K.G."/>
            <person name="Koehler B."/>
            <person name="Kolukisaoglu U."/>
            <person name="Kubo M."/>
            <person name="Kurata T."/>
            <person name="Lalonde S."/>
            <person name="Li K."/>
            <person name="Li Y."/>
            <person name="Litt A."/>
            <person name="Lyons E."/>
            <person name="Manning G."/>
            <person name="Maruyama T."/>
            <person name="Michael T.P."/>
            <person name="Mikami K."/>
            <person name="Miyazaki S."/>
            <person name="Morinaga S."/>
            <person name="Murata T."/>
            <person name="Mueller-Roeber B."/>
            <person name="Nelson D.R."/>
            <person name="Obara M."/>
            <person name="Oguri Y."/>
            <person name="Olmstead R.G."/>
            <person name="Onodera N."/>
            <person name="Petersen B.L."/>
            <person name="Pils B."/>
            <person name="Prigge M."/>
            <person name="Rensing S.A."/>
            <person name="Riano-Pachon D.M."/>
            <person name="Roberts A.W."/>
            <person name="Sato Y."/>
            <person name="Scheller H.V."/>
            <person name="Schulz B."/>
            <person name="Schulz C."/>
            <person name="Shakirov E.V."/>
            <person name="Shibagaki N."/>
            <person name="Shinohara N."/>
            <person name="Shippen D.E."/>
            <person name="Soerensen I."/>
            <person name="Sotooka R."/>
            <person name="Sugimoto N."/>
            <person name="Sugita M."/>
            <person name="Sumikawa N."/>
            <person name="Tanurdzic M."/>
            <person name="Theissen G."/>
            <person name="Ulvskov P."/>
            <person name="Wakazuki S."/>
            <person name="Weng J.K."/>
            <person name="Willats W.W."/>
            <person name="Wipf D."/>
            <person name="Wolf P.G."/>
            <person name="Yang L."/>
            <person name="Zimmer A.D."/>
            <person name="Zhu Q."/>
            <person name="Mitros T."/>
            <person name="Hellsten U."/>
            <person name="Loque D."/>
            <person name="Otillar R."/>
            <person name="Salamov A."/>
            <person name="Schmutz J."/>
            <person name="Shapiro H."/>
            <person name="Lindquist E."/>
            <person name="Lucas S."/>
            <person name="Rokhsar D."/>
            <person name="Grigoriev I.V."/>
        </authorList>
    </citation>
    <scope>NUCLEOTIDE SEQUENCE [LARGE SCALE GENOMIC DNA]</scope>
</reference>
<keyword evidence="4" id="KW-0547">Nucleotide-binding</keyword>
<evidence type="ECO:0000256" key="4">
    <source>
        <dbReference type="ARBA" id="ARBA00022741"/>
    </source>
</evidence>
<evidence type="ECO:0000256" key="7">
    <source>
        <dbReference type="ARBA" id="ARBA00023054"/>
    </source>
</evidence>
<evidence type="ECO:0000313" key="12">
    <source>
        <dbReference type="Proteomes" id="UP000001514"/>
    </source>
</evidence>
<evidence type="ECO:0000256" key="5">
    <source>
        <dbReference type="ARBA" id="ARBA00022763"/>
    </source>
</evidence>
<evidence type="ECO:0000256" key="6">
    <source>
        <dbReference type="ARBA" id="ARBA00022840"/>
    </source>
</evidence>
<dbReference type="InParanoid" id="D8S801"/>
<dbReference type="GO" id="GO:0005524">
    <property type="term" value="F:ATP binding"/>
    <property type="evidence" value="ECO:0007669"/>
    <property type="project" value="UniProtKB-KW"/>
</dbReference>
<keyword evidence="5" id="KW-0227">DNA damage</keyword>
<keyword evidence="6" id="KW-0067">ATP-binding</keyword>
<dbReference type="GO" id="GO:0005694">
    <property type="term" value="C:chromosome"/>
    <property type="evidence" value="ECO:0007669"/>
    <property type="project" value="UniProtKB-SubCell"/>
</dbReference>
<protein>
    <submittedName>
        <fullName evidence="11">Uncharacterized protein</fullName>
    </submittedName>
</protein>
<dbReference type="GO" id="GO:0005634">
    <property type="term" value="C:nucleus"/>
    <property type="evidence" value="ECO:0007669"/>
    <property type="project" value="UniProtKB-SubCell"/>
</dbReference>
<dbReference type="eggNOG" id="KOG0250">
    <property type="taxonomic scope" value="Eukaryota"/>
</dbReference>
<keyword evidence="3" id="KW-0158">Chromosome</keyword>
<evidence type="ECO:0000256" key="9">
    <source>
        <dbReference type="ARBA" id="ARBA00023204"/>
    </source>
</evidence>
<dbReference type="AlphaFoldDB" id="D8S801"/>
<dbReference type="Proteomes" id="UP000001514">
    <property type="component" value="Unassembled WGS sequence"/>
</dbReference>
<keyword evidence="7" id="KW-0175">Coiled coil</keyword>
<evidence type="ECO:0000256" key="3">
    <source>
        <dbReference type="ARBA" id="ARBA00022454"/>
    </source>
</evidence>
<keyword evidence="10" id="KW-0539">Nucleus</keyword>
<dbReference type="EMBL" id="GL377606">
    <property type="protein sequence ID" value="EFJ19437.1"/>
    <property type="molecule type" value="Genomic_DNA"/>
</dbReference>
<dbReference type="STRING" id="88036.D8S801"/>
<gene>
    <name evidence="11" type="ORF">SELMODRAFT_419146</name>
</gene>
<evidence type="ECO:0000313" key="11">
    <source>
        <dbReference type="EMBL" id="EFJ19437.1"/>
    </source>
</evidence>
<organism evidence="12">
    <name type="scientific">Selaginella moellendorffii</name>
    <name type="common">Spikemoss</name>
    <dbReference type="NCBI Taxonomy" id="88036"/>
    <lineage>
        <taxon>Eukaryota</taxon>
        <taxon>Viridiplantae</taxon>
        <taxon>Streptophyta</taxon>
        <taxon>Embryophyta</taxon>
        <taxon>Tracheophyta</taxon>
        <taxon>Lycopodiopsida</taxon>
        <taxon>Selaginellales</taxon>
        <taxon>Selaginellaceae</taxon>
        <taxon>Selaginella</taxon>
    </lineage>
</organism>
<dbReference type="HOGENOM" id="CLU_1535114_0_0_1"/>
<evidence type="ECO:0000256" key="2">
    <source>
        <dbReference type="ARBA" id="ARBA00004286"/>
    </source>
</evidence>
<dbReference type="KEGG" id="smo:SELMODRAFT_419146"/>
<evidence type="ECO:0000256" key="10">
    <source>
        <dbReference type="ARBA" id="ARBA00023242"/>
    </source>
</evidence>
<proteinExistence type="predicted"/>
<evidence type="ECO:0000256" key="8">
    <source>
        <dbReference type="ARBA" id="ARBA00023172"/>
    </source>
</evidence>
<evidence type="ECO:0000256" key="1">
    <source>
        <dbReference type="ARBA" id="ARBA00004123"/>
    </source>
</evidence>
<dbReference type="PANTHER" id="PTHR19306:SF6">
    <property type="entry name" value="STRUCTURAL MAINTENANCE OF CHROMOSOMES PROTEIN 6"/>
    <property type="match status" value="1"/>
</dbReference>
<keyword evidence="9" id="KW-0234">DNA repair</keyword>
<dbReference type="PANTHER" id="PTHR19306">
    <property type="entry name" value="STRUCTURAL MAINTENANCE OF CHROMOSOMES 5,6 SMC5, SMC6"/>
    <property type="match status" value="1"/>
</dbReference>
<dbReference type="GO" id="GO:0006310">
    <property type="term" value="P:DNA recombination"/>
    <property type="evidence" value="ECO:0007669"/>
    <property type="project" value="UniProtKB-KW"/>
</dbReference>
<keyword evidence="8" id="KW-0233">DNA recombination</keyword>
<dbReference type="GO" id="GO:0006281">
    <property type="term" value="P:DNA repair"/>
    <property type="evidence" value="ECO:0007669"/>
    <property type="project" value="UniProtKB-KW"/>
</dbReference>